<proteinExistence type="predicted"/>
<keyword evidence="2" id="KW-1185">Reference proteome</keyword>
<protein>
    <submittedName>
        <fullName evidence="1">DUF4244 domain-containing protein</fullName>
    </submittedName>
</protein>
<comment type="caution">
    <text evidence="1">The sequence shown here is derived from an EMBL/GenBank/DDBJ whole genome shotgun (WGS) entry which is preliminary data.</text>
</comment>
<dbReference type="InterPro" id="IPR025338">
    <property type="entry name" value="DUF4244"/>
</dbReference>
<gene>
    <name evidence="1" type="ORF">ACFQ3U_08870</name>
</gene>
<organism evidence="1 2">
    <name type="scientific">Leucobacter albus</name>
    <dbReference type="NCBI Taxonomy" id="272210"/>
    <lineage>
        <taxon>Bacteria</taxon>
        <taxon>Bacillati</taxon>
        <taxon>Actinomycetota</taxon>
        <taxon>Actinomycetes</taxon>
        <taxon>Micrococcales</taxon>
        <taxon>Microbacteriaceae</taxon>
        <taxon>Leucobacter</taxon>
    </lineage>
</organism>
<sequence>MAFAGLLIVIMRSEEVRSMLLSLVQNALGSAG</sequence>
<dbReference type="EMBL" id="JBHTLY010000003">
    <property type="protein sequence ID" value="MFD1202003.1"/>
    <property type="molecule type" value="Genomic_DNA"/>
</dbReference>
<reference evidence="2" key="1">
    <citation type="journal article" date="2019" name="Int. J. Syst. Evol. Microbiol.">
        <title>The Global Catalogue of Microorganisms (GCM) 10K type strain sequencing project: providing services to taxonomists for standard genome sequencing and annotation.</title>
        <authorList>
            <consortium name="The Broad Institute Genomics Platform"/>
            <consortium name="The Broad Institute Genome Sequencing Center for Infectious Disease"/>
            <person name="Wu L."/>
            <person name="Ma J."/>
        </authorList>
    </citation>
    <scope>NUCLEOTIDE SEQUENCE [LARGE SCALE GENOMIC DNA]</scope>
    <source>
        <strain evidence="2">CCUG 50213</strain>
    </source>
</reference>
<evidence type="ECO:0000313" key="2">
    <source>
        <dbReference type="Proteomes" id="UP001597181"/>
    </source>
</evidence>
<name>A0ABW3TNE6_9MICO</name>
<dbReference type="Pfam" id="PF14029">
    <property type="entry name" value="DUF4244"/>
    <property type="match status" value="1"/>
</dbReference>
<dbReference type="RefSeq" id="WP_343961819.1">
    <property type="nucleotide sequence ID" value="NZ_BAAAKZ010000013.1"/>
</dbReference>
<dbReference type="Proteomes" id="UP001597181">
    <property type="component" value="Unassembled WGS sequence"/>
</dbReference>
<evidence type="ECO:0000313" key="1">
    <source>
        <dbReference type="EMBL" id="MFD1202003.1"/>
    </source>
</evidence>
<accession>A0ABW3TNE6</accession>